<keyword evidence="2" id="KW-0813">Transport</keyword>
<keyword evidence="11" id="KW-1185">Reference proteome</keyword>
<keyword evidence="6 8" id="KW-0472">Membrane</keyword>
<protein>
    <recommendedName>
        <fullName evidence="9">MRH domain-containing protein</fullName>
    </recommendedName>
</protein>
<dbReference type="GO" id="GO:0000139">
    <property type="term" value="C:Golgi membrane"/>
    <property type="evidence" value="ECO:0007669"/>
    <property type="project" value="UniProtKB-SubCell"/>
</dbReference>
<feature type="non-terminal residue" evidence="10">
    <location>
        <position position="1"/>
    </location>
</feature>
<evidence type="ECO:0000259" key="9">
    <source>
        <dbReference type="PROSITE" id="PS51914"/>
    </source>
</evidence>
<dbReference type="PANTHER" id="PTHR15071:SF0">
    <property type="entry name" value="MANNOSE 6-PHOSPHATE RECEPTOR-LIKE PROTEIN 1"/>
    <property type="match status" value="1"/>
</dbReference>
<evidence type="ECO:0000313" key="10">
    <source>
        <dbReference type="EMBL" id="ODV88571.1"/>
    </source>
</evidence>
<feature type="non-terminal residue" evidence="10">
    <location>
        <position position="106"/>
    </location>
</feature>
<dbReference type="PANTHER" id="PTHR15071">
    <property type="entry name" value="MANNOSE-6-PHOSPHATE RECEPTOR FAMILY MEMBER"/>
    <property type="match status" value="1"/>
</dbReference>
<dbReference type="Pfam" id="PF00878">
    <property type="entry name" value="CIMR"/>
    <property type="match status" value="1"/>
</dbReference>
<proteinExistence type="predicted"/>
<evidence type="ECO:0000256" key="2">
    <source>
        <dbReference type="ARBA" id="ARBA00022448"/>
    </source>
</evidence>
<evidence type="ECO:0000256" key="7">
    <source>
        <dbReference type="ARBA" id="ARBA00023157"/>
    </source>
</evidence>
<dbReference type="GO" id="GO:0010008">
    <property type="term" value="C:endosome membrane"/>
    <property type="evidence" value="ECO:0007669"/>
    <property type="project" value="UniProtKB-SubCell"/>
</dbReference>
<feature type="transmembrane region" description="Helical" evidence="8">
    <location>
        <begin position="83"/>
        <end position="104"/>
    </location>
</feature>
<name>A0A1E4TA20_9ASCO</name>
<keyword evidence="3 8" id="KW-0812">Transmembrane</keyword>
<dbReference type="GO" id="GO:0007034">
    <property type="term" value="P:vacuolar transport"/>
    <property type="evidence" value="ECO:0007669"/>
    <property type="project" value="TreeGrafter"/>
</dbReference>
<dbReference type="SUPFAM" id="SSF50911">
    <property type="entry name" value="Mannose 6-phosphate receptor domain"/>
    <property type="match status" value="1"/>
</dbReference>
<evidence type="ECO:0000256" key="5">
    <source>
        <dbReference type="ARBA" id="ARBA00022989"/>
    </source>
</evidence>
<evidence type="ECO:0000256" key="3">
    <source>
        <dbReference type="ARBA" id="ARBA00022692"/>
    </source>
</evidence>
<dbReference type="InterPro" id="IPR000479">
    <property type="entry name" value="CIMR_rpt"/>
</dbReference>
<dbReference type="PROSITE" id="PS51914">
    <property type="entry name" value="MRH"/>
    <property type="match status" value="1"/>
</dbReference>
<organism evidence="10 11">
    <name type="scientific">Tortispora caseinolytica NRRL Y-17796</name>
    <dbReference type="NCBI Taxonomy" id="767744"/>
    <lineage>
        <taxon>Eukaryota</taxon>
        <taxon>Fungi</taxon>
        <taxon>Dikarya</taxon>
        <taxon>Ascomycota</taxon>
        <taxon>Saccharomycotina</taxon>
        <taxon>Trigonopsidomycetes</taxon>
        <taxon>Trigonopsidales</taxon>
        <taxon>Trigonopsidaceae</taxon>
        <taxon>Tortispora</taxon>
    </lineage>
</organism>
<evidence type="ECO:0000256" key="8">
    <source>
        <dbReference type="SAM" id="Phobius"/>
    </source>
</evidence>
<evidence type="ECO:0000313" key="11">
    <source>
        <dbReference type="Proteomes" id="UP000095023"/>
    </source>
</evidence>
<comment type="subcellular location">
    <subcellularLocation>
        <location evidence="1">Golgi apparatus membrane</location>
        <topology evidence="1">Single-pass type I membrane protein</topology>
    </subcellularLocation>
</comment>
<evidence type="ECO:0000256" key="1">
    <source>
        <dbReference type="ARBA" id="ARBA00004614"/>
    </source>
</evidence>
<gene>
    <name evidence="10" type="ORF">CANCADRAFT_17838</name>
</gene>
<feature type="domain" description="MRH" evidence="9">
    <location>
        <begin position="1"/>
        <end position="73"/>
    </location>
</feature>
<accession>A0A1E4TA20</accession>
<evidence type="ECO:0000256" key="6">
    <source>
        <dbReference type="ARBA" id="ARBA00023136"/>
    </source>
</evidence>
<dbReference type="InterPro" id="IPR044865">
    <property type="entry name" value="MRH_dom"/>
</dbReference>
<dbReference type="GO" id="GO:0005770">
    <property type="term" value="C:late endosome"/>
    <property type="evidence" value="ECO:0007669"/>
    <property type="project" value="TreeGrafter"/>
</dbReference>
<dbReference type="OrthoDB" id="4504960at2759"/>
<keyword evidence="4" id="KW-0732">Signal</keyword>
<reference evidence="11" key="1">
    <citation type="submission" date="2016-02" db="EMBL/GenBank/DDBJ databases">
        <title>Comparative genomics of biotechnologically important yeasts.</title>
        <authorList>
            <consortium name="DOE Joint Genome Institute"/>
            <person name="Riley R."/>
            <person name="Haridas S."/>
            <person name="Wolfe K.H."/>
            <person name="Lopes M.R."/>
            <person name="Hittinger C.T."/>
            <person name="Goker M."/>
            <person name="Salamov A."/>
            <person name="Wisecaver J."/>
            <person name="Long T.M."/>
            <person name="Aerts A.L."/>
            <person name="Barry K."/>
            <person name="Choi C."/>
            <person name="Clum A."/>
            <person name="Coughlan A.Y."/>
            <person name="Deshpande S."/>
            <person name="Douglass A.P."/>
            <person name="Hanson S.J."/>
            <person name="Klenk H.-P."/>
            <person name="Labutti K."/>
            <person name="Lapidus A."/>
            <person name="Lindquist E."/>
            <person name="Lipzen A."/>
            <person name="Meier-Kolthoff J.P."/>
            <person name="Ohm R.A."/>
            <person name="Otillar R.P."/>
            <person name="Pangilinan J."/>
            <person name="Peng Y."/>
            <person name="Rokas A."/>
            <person name="Rosa C.A."/>
            <person name="Scheuner C."/>
            <person name="Sibirny A.A."/>
            <person name="Slot J.C."/>
            <person name="Stielow J.B."/>
            <person name="Sun H."/>
            <person name="Kurtzman C.P."/>
            <person name="Blackwell M."/>
            <person name="Jeffries T.W."/>
            <person name="Grigoriev I.V."/>
        </authorList>
    </citation>
    <scope>NUCLEOTIDE SEQUENCE [LARGE SCALE GENOMIC DNA]</scope>
    <source>
        <strain evidence="11">NRRL Y-17796</strain>
    </source>
</reference>
<evidence type="ECO:0000256" key="4">
    <source>
        <dbReference type="ARBA" id="ARBA00022729"/>
    </source>
</evidence>
<keyword evidence="7" id="KW-1015">Disulfide bond</keyword>
<dbReference type="Proteomes" id="UP000095023">
    <property type="component" value="Unassembled WGS sequence"/>
</dbReference>
<sequence>IGRYSTAPYFRGRKLVLEYTHGDRCPGSDYYRSSLFSFICDRDIMQQAAISFIGEQYDCFYAFEVRTAHACAATNAQETLSPWTIFGLIFLIMFLVYCFASTFYRR</sequence>
<dbReference type="InterPro" id="IPR009011">
    <property type="entry name" value="Man6P_isomerase_rcpt-bd_dom_sf"/>
</dbReference>
<dbReference type="EMBL" id="KV453843">
    <property type="protein sequence ID" value="ODV88571.1"/>
    <property type="molecule type" value="Genomic_DNA"/>
</dbReference>
<dbReference type="Gene3D" id="2.70.130.10">
    <property type="entry name" value="Mannose-6-phosphate receptor binding domain"/>
    <property type="match status" value="1"/>
</dbReference>
<dbReference type="AlphaFoldDB" id="A0A1E4TA20"/>
<keyword evidence="5 8" id="KW-1133">Transmembrane helix</keyword>